<comment type="caution">
    <text evidence="2">The sequence shown here is derived from an EMBL/GenBank/DDBJ whole genome shotgun (WGS) entry which is preliminary data.</text>
</comment>
<dbReference type="InterPro" id="IPR025272">
    <property type="entry name" value="SocA_Panacea"/>
</dbReference>
<dbReference type="EMBL" id="QFAY01000044">
    <property type="protein sequence ID" value="MBP2622278.1"/>
    <property type="molecule type" value="Genomic_DNA"/>
</dbReference>
<evidence type="ECO:0000259" key="1">
    <source>
        <dbReference type="Pfam" id="PF13274"/>
    </source>
</evidence>
<gene>
    <name evidence="2" type="ORF">DHL47_13360</name>
</gene>
<name>A0ABS5B1B6_9STRE</name>
<dbReference type="Proteomes" id="UP001519349">
    <property type="component" value="Unassembled WGS sequence"/>
</dbReference>
<feature type="domain" description="Antitoxin SocA-like Panacea" evidence="1">
    <location>
        <begin position="23"/>
        <end position="116"/>
    </location>
</feature>
<sequence>MATVFDVAFYILDNLGDMSTMKLQKLCYYAQAWSLAWDGFPLFNEDFQAWANGPVCRELYDFHKGEFLINSEKIKERKTDYKFSNAEKETLDIVISDYGSKEAFWLSELTHKERPWLETRGSLGLGERSNAIISKELMQEYYSGLVANG</sequence>
<accession>A0ABS5B1B6</accession>
<dbReference type="RefSeq" id="WP_209552154.1">
    <property type="nucleotide sequence ID" value="NZ_QFAY01000044.1"/>
</dbReference>
<evidence type="ECO:0000313" key="2">
    <source>
        <dbReference type="EMBL" id="MBP2622278.1"/>
    </source>
</evidence>
<evidence type="ECO:0000313" key="3">
    <source>
        <dbReference type="Proteomes" id="UP001519349"/>
    </source>
</evidence>
<keyword evidence="3" id="KW-1185">Reference proteome</keyword>
<organism evidence="2 3">
    <name type="scientific">Streptococcus panodentis</name>
    <dbReference type="NCBI Taxonomy" id="1581472"/>
    <lineage>
        <taxon>Bacteria</taxon>
        <taxon>Bacillati</taxon>
        <taxon>Bacillota</taxon>
        <taxon>Bacilli</taxon>
        <taxon>Lactobacillales</taxon>
        <taxon>Streptococcaceae</taxon>
        <taxon>Streptococcus</taxon>
    </lineage>
</organism>
<reference evidence="2 3" key="1">
    <citation type="submission" date="2018-05" db="EMBL/GenBank/DDBJ databases">
        <title>Draft genome sequence of Streptococcus panodentis CCUG 70867T.</title>
        <authorList>
            <person name="Salva-Serra F."/>
            <person name="Mendez V."/>
            <person name="Jaen-Luchoro D."/>
            <person name="Gonzales-Siles L."/>
            <person name="Karlsson R."/>
            <person name="Engstrom-Jakobsson H."/>
            <person name="Busquets A."/>
            <person name="Gomila M."/>
            <person name="Pineiro-Iglesias B."/>
            <person name="Bennasar-Figueras A."/>
            <person name="Seeger M."/>
            <person name="Moore E."/>
        </authorList>
    </citation>
    <scope>NUCLEOTIDE SEQUENCE [LARGE SCALE GENOMIC DNA]</scope>
    <source>
        <strain evidence="2 3">CCUG 70867</strain>
    </source>
</reference>
<protein>
    <recommendedName>
        <fullName evidence="1">Antitoxin SocA-like Panacea domain-containing protein</fullName>
    </recommendedName>
</protein>
<dbReference type="Pfam" id="PF13274">
    <property type="entry name" value="SocA_Panacea"/>
    <property type="match status" value="1"/>
</dbReference>
<proteinExistence type="predicted"/>